<feature type="compositionally biased region" description="Low complexity" evidence="1">
    <location>
        <begin position="224"/>
        <end position="239"/>
    </location>
</feature>
<feature type="transmembrane region" description="Helical" evidence="2">
    <location>
        <begin position="40"/>
        <end position="61"/>
    </location>
</feature>
<evidence type="ECO:0000256" key="1">
    <source>
        <dbReference type="SAM" id="MobiDB-lite"/>
    </source>
</evidence>
<reference evidence="3 4" key="1">
    <citation type="journal article" date="2024" name="IMA Fungus">
        <title>IMA Genome - F19 : A genome assembly and annotation guide to empower mycologists, including annotated draft genome sequences of Ceratocystis pirilliformis, Diaporthe australafricana, Fusarium ophioides, Paecilomyces lecythidis, and Sporothrix stenoceras.</title>
        <authorList>
            <person name="Aylward J."/>
            <person name="Wilson A.M."/>
            <person name="Visagie C.M."/>
            <person name="Spraker J."/>
            <person name="Barnes I."/>
            <person name="Buitendag C."/>
            <person name="Ceriani C."/>
            <person name="Del Mar Angel L."/>
            <person name="du Plessis D."/>
            <person name="Fuchs T."/>
            <person name="Gasser K."/>
            <person name="Kramer D."/>
            <person name="Li W."/>
            <person name="Munsamy K."/>
            <person name="Piso A."/>
            <person name="Price J.L."/>
            <person name="Sonnekus B."/>
            <person name="Thomas C."/>
            <person name="van der Nest A."/>
            <person name="van Dijk A."/>
            <person name="van Heerden A."/>
            <person name="van Vuuren N."/>
            <person name="Yilmaz N."/>
            <person name="Duong T.A."/>
            <person name="van der Merwe N.A."/>
            <person name="Wingfield M.J."/>
            <person name="Wingfield B.D."/>
        </authorList>
    </citation>
    <scope>NUCLEOTIDE SEQUENCE [LARGE SCALE GENOMIC DNA]</scope>
    <source>
        <strain evidence="3 4">CMW 18167</strain>
    </source>
</reference>
<keyword evidence="2" id="KW-0812">Transmembrane</keyword>
<comment type="caution">
    <text evidence="3">The sequence shown here is derived from an EMBL/GenBank/DDBJ whole genome shotgun (WGS) entry which is preliminary data.</text>
</comment>
<protein>
    <submittedName>
        <fullName evidence="3">Uncharacterized protein</fullName>
    </submittedName>
</protein>
<feature type="compositionally biased region" description="Low complexity" evidence="1">
    <location>
        <begin position="413"/>
        <end position="433"/>
    </location>
</feature>
<name>A0ABR3XMP9_9EURO</name>
<evidence type="ECO:0000256" key="2">
    <source>
        <dbReference type="SAM" id="Phobius"/>
    </source>
</evidence>
<proteinExistence type="predicted"/>
<keyword evidence="2" id="KW-0472">Membrane</keyword>
<keyword evidence="4" id="KW-1185">Reference proteome</keyword>
<keyword evidence="2" id="KW-1133">Transmembrane helix</keyword>
<evidence type="ECO:0000313" key="3">
    <source>
        <dbReference type="EMBL" id="KAL1877253.1"/>
    </source>
</evidence>
<organism evidence="3 4">
    <name type="scientific">Paecilomyces lecythidis</name>
    <dbReference type="NCBI Taxonomy" id="3004212"/>
    <lineage>
        <taxon>Eukaryota</taxon>
        <taxon>Fungi</taxon>
        <taxon>Dikarya</taxon>
        <taxon>Ascomycota</taxon>
        <taxon>Pezizomycotina</taxon>
        <taxon>Eurotiomycetes</taxon>
        <taxon>Eurotiomycetidae</taxon>
        <taxon>Eurotiales</taxon>
        <taxon>Thermoascaceae</taxon>
        <taxon>Paecilomyces</taxon>
    </lineage>
</organism>
<gene>
    <name evidence="3" type="ORF">Plec18167_004942</name>
</gene>
<evidence type="ECO:0000313" key="4">
    <source>
        <dbReference type="Proteomes" id="UP001583193"/>
    </source>
</evidence>
<feature type="compositionally biased region" description="Polar residues" evidence="1">
    <location>
        <begin position="355"/>
        <end position="368"/>
    </location>
</feature>
<dbReference type="Proteomes" id="UP001583193">
    <property type="component" value="Unassembled WGS sequence"/>
</dbReference>
<feature type="compositionally biased region" description="Low complexity" evidence="1">
    <location>
        <begin position="111"/>
        <end position="125"/>
    </location>
</feature>
<dbReference type="PANTHER" id="PTHR40018:SF1">
    <property type="entry name" value="[PSI+] INDUCTION PROTEIN 2"/>
    <property type="match status" value="1"/>
</dbReference>
<dbReference type="InterPro" id="IPR037504">
    <property type="entry name" value="PSI_induc_2"/>
</dbReference>
<dbReference type="EMBL" id="JAVDPF010000014">
    <property type="protein sequence ID" value="KAL1877253.1"/>
    <property type="molecule type" value="Genomic_DNA"/>
</dbReference>
<sequence>MGPVDAMPLLLMRDIASDVTSAPSTFSSWDKCMQKAYCKWPVIVGIVIGAAILIAIAWCLISCICCGVKCCTGCLRCCSCCCPSPGSGGGGKRSKYSDDPSYHRPPPPPSQAYQAPAAPAYRGAAAPPPKVTQFAQFETPSKKVDDDALPPMPSWETAISRKIEDTTPQSEDVEMDQLKPSVQPTDMVHGPGRQPQGGYSQVPSHPTSPQPGYFPPQRSMEKVQQYPPQQYPQQSRSPGPGRPYPPQQTRSPGPGRPYGPPLDTSVGVAAYPPQQSRSPGPGRPYGTPVDMNAAEPYGGQPELRGDAPYQSRRQRAPSFHRPQPYGQPYGQSMSPVSPPRAQPPYGGMQRRPTYGSDTAPPSYTTEPPQQGFAPSPVHRALTSEQRQPSLPFVEPQSPYQNAPYGTGQPQPRPAYAAYQPQPQQSYAAYSPPASSSPPPNIGMAHTEDDHDSGRPPSLLQVGPKPGAQTRY</sequence>
<dbReference type="PANTHER" id="PTHR40018">
    <property type="entry name" value="[PSI+] INDUCTION PROTEIN 2"/>
    <property type="match status" value="1"/>
</dbReference>
<accession>A0ABR3XMP9</accession>
<feature type="region of interest" description="Disordered" evidence="1">
    <location>
        <begin position="165"/>
        <end position="471"/>
    </location>
</feature>
<feature type="region of interest" description="Disordered" evidence="1">
    <location>
        <begin position="85"/>
        <end position="127"/>
    </location>
</feature>